<evidence type="ECO:0000256" key="5">
    <source>
        <dbReference type="SAM" id="MobiDB-lite"/>
    </source>
</evidence>
<dbReference type="InterPro" id="IPR052908">
    <property type="entry name" value="AP-4-A_phosphorylase"/>
</dbReference>
<feature type="binding site" evidence="3">
    <location>
        <position position="82"/>
    </location>
    <ligand>
        <name>substrate</name>
    </ligand>
</feature>
<dbReference type="Proteomes" id="UP000282386">
    <property type="component" value="Chromosome"/>
</dbReference>
<feature type="active site" description="Tele-AMP-histidine intermediate" evidence="2">
    <location>
        <position position="152"/>
    </location>
</feature>
<dbReference type="SUPFAM" id="SSF54197">
    <property type="entry name" value="HIT-like"/>
    <property type="match status" value="1"/>
</dbReference>
<sequence>MRFNRDMSENQNAHTTNTADNFELPGVPDAFQRLWTPHRTAYVSGGQQDHTEKTCPFCTAPSRSDEESLIVYRGEHTFALLNLYPYNPGHLLICPYRHIPLYDQASEEETLEMAYLTQRTMRVLRKVSHNDGFNIGMNQGKVGGAGIADHLHQHILPRWSGDTNFLPIIAHTKTMSRTLDDMRQIIADGFAQTQ</sequence>
<organism evidence="7 8">
    <name type="scientific">Rothia aeria</name>
    <dbReference type="NCBI Taxonomy" id="172042"/>
    <lineage>
        <taxon>Bacteria</taxon>
        <taxon>Bacillati</taxon>
        <taxon>Actinomycetota</taxon>
        <taxon>Actinomycetes</taxon>
        <taxon>Micrococcales</taxon>
        <taxon>Micrococcaceae</taxon>
        <taxon>Rothia</taxon>
    </lineage>
</organism>
<accession>A0A7Z9A331</accession>
<evidence type="ECO:0000259" key="6">
    <source>
        <dbReference type="PROSITE" id="PS51084"/>
    </source>
</evidence>
<feature type="compositionally biased region" description="Polar residues" evidence="5">
    <location>
        <begin position="9"/>
        <end position="20"/>
    </location>
</feature>
<evidence type="ECO:0000256" key="2">
    <source>
        <dbReference type="PIRSR" id="PIRSR639383-1"/>
    </source>
</evidence>
<feature type="binding site" evidence="3">
    <location>
        <position position="154"/>
    </location>
    <ligand>
        <name>substrate</name>
    </ligand>
</feature>
<evidence type="ECO:0000256" key="3">
    <source>
        <dbReference type="PIRSR" id="PIRSR639383-2"/>
    </source>
</evidence>
<reference evidence="7 8" key="1">
    <citation type="submission" date="2018-12" db="EMBL/GenBank/DDBJ databases">
        <authorList>
            <consortium name="Pathogen Informatics"/>
        </authorList>
    </citation>
    <scope>NUCLEOTIDE SEQUENCE [LARGE SCALE GENOMIC DNA]</scope>
    <source>
        <strain evidence="7 8">NCTC10207</strain>
    </source>
</reference>
<feature type="region of interest" description="Disordered" evidence="5">
    <location>
        <begin position="1"/>
        <end position="23"/>
    </location>
</feature>
<keyword evidence="7" id="KW-0548">Nucleotidyltransferase</keyword>
<feature type="domain" description="HIT" evidence="6">
    <location>
        <begin position="57"/>
        <end position="165"/>
    </location>
</feature>
<dbReference type="Pfam" id="PF01230">
    <property type="entry name" value="HIT"/>
    <property type="match status" value="1"/>
</dbReference>
<proteinExistence type="predicted"/>
<dbReference type="EMBL" id="LR134479">
    <property type="protein sequence ID" value="VEI23123.1"/>
    <property type="molecule type" value="Genomic_DNA"/>
</dbReference>
<dbReference type="CDD" id="cd01275">
    <property type="entry name" value="FHIT"/>
    <property type="match status" value="1"/>
</dbReference>
<keyword evidence="7" id="KW-0808">Transferase</keyword>
<keyword evidence="1" id="KW-0547">Nucleotide-binding</keyword>
<evidence type="ECO:0000313" key="8">
    <source>
        <dbReference type="Proteomes" id="UP000282386"/>
    </source>
</evidence>
<dbReference type="GO" id="GO:0000166">
    <property type="term" value="F:nucleotide binding"/>
    <property type="evidence" value="ECO:0007669"/>
    <property type="project" value="UniProtKB-KW"/>
</dbReference>
<dbReference type="PANTHER" id="PTHR42997:SF1">
    <property type="entry name" value="AP-4-A PHOSPHORYLASE"/>
    <property type="match status" value="1"/>
</dbReference>
<dbReference type="InterPro" id="IPR011146">
    <property type="entry name" value="HIT-like"/>
</dbReference>
<evidence type="ECO:0000256" key="4">
    <source>
        <dbReference type="PROSITE-ProRule" id="PRU00464"/>
    </source>
</evidence>
<dbReference type="InterPro" id="IPR036265">
    <property type="entry name" value="HIT-like_sf"/>
</dbReference>
<dbReference type="AlphaFoldDB" id="A0A7Z9A331"/>
<protein>
    <submittedName>
        <fullName evidence="7">AP-4-A phosphorylase</fullName>
        <ecNumber evidence="7">2.7.7.53</ecNumber>
    </submittedName>
</protein>
<name>A0A7Z9A331_9MICC</name>
<evidence type="ECO:0000313" key="7">
    <source>
        <dbReference type="EMBL" id="VEI23123.1"/>
    </source>
</evidence>
<dbReference type="PROSITE" id="PS51084">
    <property type="entry name" value="HIT_2"/>
    <property type="match status" value="1"/>
</dbReference>
<dbReference type="GO" id="GO:0003877">
    <property type="term" value="F:ATP:ADP adenylyltransferase activity"/>
    <property type="evidence" value="ECO:0007669"/>
    <property type="project" value="UniProtKB-EC"/>
</dbReference>
<dbReference type="PANTHER" id="PTHR42997">
    <property type="entry name" value="HIT FAMILY HYDROLASE"/>
    <property type="match status" value="1"/>
</dbReference>
<feature type="short sequence motif" description="Histidine triad motif" evidence="4">
    <location>
        <begin position="150"/>
        <end position="154"/>
    </location>
</feature>
<dbReference type="Gene3D" id="3.30.428.10">
    <property type="entry name" value="HIT-like"/>
    <property type="match status" value="1"/>
</dbReference>
<dbReference type="InterPro" id="IPR039383">
    <property type="entry name" value="FHIT"/>
</dbReference>
<gene>
    <name evidence="7" type="ORF">NCTC10207_01220</name>
</gene>
<dbReference type="EC" id="2.7.7.53" evidence="7"/>
<evidence type="ECO:0000256" key="1">
    <source>
        <dbReference type="ARBA" id="ARBA00022741"/>
    </source>
</evidence>